<dbReference type="Proteomes" id="UP000197068">
    <property type="component" value="Unassembled WGS sequence"/>
</dbReference>
<evidence type="ECO:0000256" key="2">
    <source>
        <dbReference type="SAM" id="Phobius"/>
    </source>
</evidence>
<proteinExistence type="inferred from homology"/>
<dbReference type="EMBL" id="BDQM01000002">
    <property type="protein sequence ID" value="GAW94866.1"/>
    <property type="molecule type" value="Genomic_DNA"/>
</dbReference>
<keyword evidence="2" id="KW-0812">Transmembrane</keyword>
<evidence type="ECO:0000313" key="4">
    <source>
        <dbReference type="EMBL" id="GAW94866.1"/>
    </source>
</evidence>
<feature type="transmembrane region" description="Helical" evidence="2">
    <location>
        <begin position="49"/>
        <end position="71"/>
    </location>
</feature>
<accession>A0ABQ0MR64</accession>
<keyword evidence="2" id="KW-0472">Membrane</keyword>
<dbReference type="Gene3D" id="1.20.120.1220">
    <property type="match status" value="1"/>
</dbReference>
<dbReference type="InterPro" id="IPR050882">
    <property type="entry name" value="Prepilin_peptidase/N-MTase"/>
</dbReference>
<keyword evidence="5" id="KW-1185">Reference proteome</keyword>
<gene>
    <name evidence="4" type="ORF">MTCD1_00464</name>
</gene>
<comment type="similarity">
    <text evidence="1">Belongs to the peptidase A24 family.</text>
</comment>
<dbReference type="PANTHER" id="PTHR30487">
    <property type="entry name" value="TYPE 4 PREPILIN-LIKE PROTEINS LEADER PEPTIDE-PROCESSING ENZYME"/>
    <property type="match status" value="1"/>
</dbReference>
<name>A0ABQ0MR64_9GAMM</name>
<feature type="domain" description="Prepilin type IV endopeptidase peptidase" evidence="3">
    <location>
        <begin position="6"/>
        <end position="106"/>
    </location>
</feature>
<evidence type="ECO:0000259" key="3">
    <source>
        <dbReference type="Pfam" id="PF01478"/>
    </source>
</evidence>
<evidence type="ECO:0000256" key="1">
    <source>
        <dbReference type="ARBA" id="ARBA00005801"/>
    </source>
</evidence>
<dbReference type="Pfam" id="PF01478">
    <property type="entry name" value="Peptidase_A24"/>
    <property type="match status" value="1"/>
</dbReference>
<reference evidence="4 5" key="1">
    <citation type="submission" date="2017-06" db="EMBL/GenBank/DDBJ databases">
        <title>Whole Genome Sequences of Colwellia marinimaniae MTCD1.</title>
        <authorList>
            <person name="Kusumoto H."/>
            <person name="Inoue M."/>
            <person name="Tanikawa K."/>
            <person name="Maeji H."/>
            <person name="Cameron J.H."/>
            <person name="Bartlett D.H."/>
        </authorList>
    </citation>
    <scope>NUCLEOTIDE SEQUENCE [LARGE SCALE GENOMIC DNA]</scope>
    <source>
        <strain evidence="4 5">MTCD1</strain>
    </source>
</reference>
<sequence>MLMLLITLLLLLSALYFDLRYQRIPNKLCLAGLLAALALQAYSNQWYGLGQALLGAGLAMALLLPAFYFRYLGAGDVKLMIAVGAFSGPTLLFWSVVYGIIFGIFTSFFLAIYKVGWSGLLKMTSQAFINKSEKQSAVLVPYAPALALGWLFACYLSPEIGPEIAAEITAVITAVITADIAPKIAVLLSRS</sequence>
<dbReference type="PANTHER" id="PTHR30487:SF0">
    <property type="entry name" value="PREPILIN LEADER PEPTIDASE_N-METHYLTRANSFERASE-RELATED"/>
    <property type="match status" value="1"/>
</dbReference>
<comment type="caution">
    <text evidence="4">The sequence shown here is derived from an EMBL/GenBank/DDBJ whole genome shotgun (WGS) entry which is preliminary data.</text>
</comment>
<organism evidence="4 5">
    <name type="scientific">Colwellia marinimaniae</name>
    <dbReference type="NCBI Taxonomy" id="1513592"/>
    <lineage>
        <taxon>Bacteria</taxon>
        <taxon>Pseudomonadati</taxon>
        <taxon>Pseudomonadota</taxon>
        <taxon>Gammaproteobacteria</taxon>
        <taxon>Alteromonadales</taxon>
        <taxon>Colwelliaceae</taxon>
        <taxon>Colwellia</taxon>
    </lineage>
</organism>
<evidence type="ECO:0000313" key="5">
    <source>
        <dbReference type="Proteomes" id="UP000197068"/>
    </source>
</evidence>
<protein>
    <submittedName>
        <fullName evidence="4">Pilus assembly-related outer membrane protein</fullName>
    </submittedName>
</protein>
<dbReference type="InterPro" id="IPR000045">
    <property type="entry name" value="Prepilin_IV_endopep_pep"/>
</dbReference>
<keyword evidence="2" id="KW-1133">Transmembrane helix</keyword>
<feature type="transmembrane region" description="Helical" evidence="2">
    <location>
        <begin position="91"/>
        <end position="116"/>
    </location>
</feature>